<organism evidence="2 3">
    <name type="scientific">Streptomyces lunalinharesii</name>
    <dbReference type="NCBI Taxonomy" id="333384"/>
    <lineage>
        <taxon>Bacteria</taxon>
        <taxon>Bacillati</taxon>
        <taxon>Actinomycetota</taxon>
        <taxon>Actinomycetes</taxon>
        <taxon>Kitasatosporales</taxon>
        <taxon>Streptomycetaceae</taxon>
        <taxon>Streptomyces</taxon>
    </lineage>
</organism>
<evidence type="ECO:0000313" key="2">
    <source>
        <dbReference type="EMBL" id="GAA2667540.1"/>
    </source>
</evidence>
<proteinExistence type="predicted"/>
<accession>A0ABN3S477</accession>
<evidence type="ECO:0000313" key="3">
    <source>
        <dbReference type="Proteomes" id="UP001500994"/>
    </source>
</evidence>
<evidence type="ECO:0000256" key="1">
    <source>
        <dbReference type="SAM" id="Phobius"/>
    </source>
</evidence>
<keyword evidence="1" id="KW-1133">Transmembrane helix</keyword>
<evidence type="ECO:0008006" key="4">
    <source>
        <dbReference type="Google" id="ProtNLM"/>
    </source>
</evidence>
<name>A0ABN3S477_9ACTN</name>
<protein>
    <recommendedName>
        <fullName evidence="4">Secreted protein</fullName>
    </recommendedName>
</protein>
<keyword evidence="1" id="KW-0472">Membrane</keyword>
<feature type="transmembrane region" description="Helical" evidence="1">
    <location>
        <begin position="14"/>
        <end position="36"/>
    </location>
</feature>
<comment type="caution">
    <text evidence="2">The sequence shown here is derived from an EMBL/GenBank/DDBJ whole genome shotgun (WGS) entry which is preliminary data.</text>
</comment>
<dbReference type="EMBL" id="BAAARK010000012">
    <property type="protein sequence ID" value="GAA2667540.1"/>
    <property type="molecule type" value="Genomic_DNA"/>
</dbReference>
<sequence>MSAVAPGRGAWWDWASAACAVAVVAKMLAAVTPATVTAMRRRAVRDNVEADTRVPSLMVLCVVVSPSGEFVSTRTSGRRW</sequence>
<keyword evidence="3" id="KW-1185">Reference proteome</keyword>
<keyword evidence="1" id="KW-0812">Transmembrane</keyword>
<gene>
    <name evidence="2" type="ORF">GCM10009864_41480</name>
</gene>
<dbReference type="Proteomes" id="UP001500994">
    <property type="component" value="Unassembled WGS sequence"/>
</dbReference>
<reference evidence="2 3" key="1">
    <citation type="journal article" date="2019" name="Int. J. Syst. Evol. Microbiol.">
        <title>The Global Catalogue of Microorganisms (GCM) 10K type strain sequencing project: providing services to taxonomists for standard genome sequencing and annotation.</title>
        <authorList>
            <consortium name="The Broad Institute Genomics Platform"/>
            <consortium name="The Broad Institute Genome Sequencing Center for Infectious Disease"/>
            <person name="Wu L."/>
            <person name="Ma J."/>
        </authorList>
    </citation>
    <scope>NUCLEOTIDE SEQUENCE [LARGE SCALE GENOMIC DNA]</scope>
    <source>
        <strain evidence="2 3">JCM 16374</strain>
    </source>
</reference>